<feature type="binding site" evidence="6">
    <location>
        <begin position="73"/>
        <end position="76"/>
    </location>
    <ligand>
        <name>NADP(+)</name>
        <dbReference type="ChEBI" id="CHEBI:58349"/>
    </ligand>
</feature>
<dbReference type="InterPro" id="IPR036291">
    <property type="entry name" value="NAD(P)-bd_dom_sf"/>
</dbReference>
<dbReference type="AlphaFoldDB" id="A0A4U1BAY3"/>
<feature type="binding site" evidence="6">
    <location>
        <position position="60"/>
    </location>
    <ligand>
        <name>NADPH</name>
        <dbReference type="ChEBI" id="CHEBI:57783"/>
    </ligand>
</feature>
<comment type="function">
    <text evidence="4">Catalyzes the reduction of 1-pyrroline-5-carboxylate (PCA) to L-proline.</text>
</comment>
<dbReference type="Pfam" id="PF03807">
    <property type="entry name" value="F420_oxidored"/>
    <property type="match status" value="1"/>
</dbReference>
<accession>A0A4U1BAY3</accession>
<evidence type="ECO:0000259" key="8">
    <source>
        <dbReference type="Pfam" id="PF03807"/>
    </source>
</evidence>
<dbReference type="EMBL" id="SWDB01000002">
    <property type="protein sequence ID" value="TKB47705.1"/>
    <property type="molecule type" value="Genomic_DNA"/>
</dbReference>
<dbReference type="RefSeq" id="WP_136734153.1">
    <property type="nucleotide sequence ID" value="NZ_SWDB01000002.1"/>
</dbReference>
<dbReference type="HAMAP" id="MF_01925">
    <property type="entry name" value="P5C_reductase"/>
    <property type="match status" value="1"/>
</dbReference>
<evidence type="ECO:0000256" key="3">
    <source>
        <dbReference type="ARBA" id="ARBA00023002"/>
    </source>
</evidence>
<comment type="catalytic activity">
    <reaction evidence="4">
        <text>L-proline + NAD(+) = (S)-1-pyrroline-5-carboxylate + NADH + 2 H(+)</text>
        <dbReference type="Rhea" id="RHEA:14105"/>
        <dbReference type="ChEBI" id="CHEBI:15378"/>
        <dbReference type="ChEBI" id="CHEBI:17388"/>
        <dbReference type="ChEBI" id="CHEBI:57540"/>
        <dbReference type="ChEBI" id="CHEBI:57945"/>
        <dbReference type="ChEBI" id="CHEBI:60039"/>
        <dbReference type="EC" id="1.5.1.2"/>
    </reaction>
</comment>
<evidence type="ECO:0000256" key="6">
    <source>
        <dbReference type="PIRSR" id="PIRSR000193-1"/>
    </source>
</evidence>
<sequence>MNKFKQPKLAFIGGGNMATAIIDGLLKSGYDATKILASAPSKATRHRLAADYNINIAEKNNVAAYFADIIILAVKPQLIPQISREIAFTLRSLGQKTPIVSLAAGTTLAQLSDQFMSWPVALAMPNLPSAVSQGLTGLVANEHCSIRERESMEQVFSLIGKVVWLKDEDQMPAIVAMAGSAPAYFFLFLEAMKQVGTDMGLSQQTAAKAALQSGLGACMMAADSSDDFKTLRERVTSPNGTTEQAINSFKDNNFSKIIEQAMWAAANKAAENRVSTG</sequence>
<comment type="catalytic activity">
    <reaction evidence="4 7">
        <text>L-proline + NADP(+) = (S)-1-pyrroline-5-carboxylate + NADPH + 2 H(+)</text>
        <dbReference type="Rhea" id="RHEA:14109"/>
        <dbReference type="ChEBI" id="CHEBI:15378"/>
        <dbReference type="ChEBI" id="CHEBI:17388"/>
        <dbReference type="ChEBI" id="CHEBI:57783"/>
        <dbReference type="ChEBI" id="CHEBI:58349"/>
        <dbReference type="ChEBI" id="CHEBI:60039"/>
        <dbReference type="EC" id="1.5.1.2"/>
    </reaction>
</comment>
<feature type="domain" description="Pyrroline-5-carboxylate reductase catalytic N-terminal" evidence="8">
    <location>
        <begin position="8"/>
        <end position="105"/>
    </location>
</feature>
<dbReference type="Proteomes" id="UP000307999">
    <property type="component" value="Unassembled WGS sequence"/>
</dbReference>
<evidence type="ECO:0000256" key="2">
    <source>
        <dbReference type="ARBA" id="ARBA00022857"/>
    </source>
</evidence>
<dbReference type="InterPro" id="IPR000304">
    <property type="entry name" value="Pyrroline-COOH_reductase"/>
</dbReference>
<dbReference type="GO" id="GO:0055129">
    <property type="term" value="P:L-proline biosynthetic process"/>
    <property type="evidence" value="ECO:0007669"/>
    <property type="project" value="UniProtKB-UniRule"/>
</dbReference>
<evidence type="ECO:0000313" key="10">
    <source>
        <dbReference type="EMBL" id="TKB47705.1"/>
    </source>
</evidence>
<evidence type="ECO:0000313" key="11">
    <source>
        <dbReference type="Proteomes" id="UP000307999"/>
    </source>
</evidence>
<dbReference type="GO" id="GO:0005737">
    <property type="term" value="C:cytoplasm"/>
    <property type="evidence" value="ECO:0007669"/>
    <property type="project" value="UniProtKB-SubCell"/>
</dbReference>
<gene>
    <name evidence="4" type="primary">proC</name>
    <name evidence="10" type="ORF">E8M12_00735</name>
</gene>
<protein>
    <recommendedName>
        <fullName evidence="4 5">Pyrroline-5-carboxylate reductase</fullName>
        <shortName evidence="4">P5C reductase</shortName>
        <shortName evidence="4">P5CR</shortName>
        <ecNumber evidence="4 5">1.5.1.2</ecNumber>
    </recommendedName>
    <alternativeName>
        <fullName evidence="4">PCA reductase</fullName>
    </alternativeName>
</protein>
<comment type="pathway">
    <text evidence="4 7">Amino-acid biosynthesis; L-proline biosynthesis; L-proline from L-glutamate 5-semialdehyde: step 1/1.</text>
</comment>
<evidence type="ECO:0000256" key="7">
    <source>
        <dbReference type="RuleBase" id="RU003903"/>
    </source>
</evidence>
<dbReference type="UniPathway" id="UPA00098">
    <property type="reaction ID" value="UER00361"/>
</dbReference>
<name>A0A4U1BAY3_9GAMM</name>
<dbReference type="PROSITE" id="PS00521">
    <property type="entry name" value="P5CR"/>
    <property type="match status" value="1"/>
</dbReference>
<dbReference type="SUPFAM" id="SSF48179">
    <property type="entry name" value="6-phosphogluconate dehydrogenase C-terminal domain-like"/>
    <property type="match status" value="1"/>
</dbReference>
<keyword evidence="2 4" id="KW-0521">NADP</keyword>
<evidence type="ECO:0000256" key="1">
    <source>
        <dbReference type="ARBA" id="ARBA00005525"/>
    </source>
</evidence>
<evidence type="ECO:0000256" key="4">
    <source>
        <dbReference type="HAMAP-Rule" id="MF_01925"/>
    </source>
</evidence>
<dbReference type="GO" id="GO:0004735">
    <property type="term" value="F:pyrroline-5-carboxylate reductase activity"/>
    <property type="evidence" value="ECO:0007669"/>
    <property type="project" value="UniProtKB-UniRule"/>
</dbReference>
<keyword evidence="4" id="KW-0963">Cytoplasm</keyword>
<keyword evidence="4 7" id="KW-0028">Amino-acid biosynthesis</keyword>
<evidence type="ECO:0000256" key="5">
    <source>
        <dbReference type="NCBIfam" id="TIGR00112"/>
    </source>
</evidence>
<dbReference type="PIRSF" id="PIRSF000193">
    <property type="entry name" value="Pyrrol-5-carb_rd"/>
    <property type="match status" value="1"/>
</dbReference>
<comment type="caution">
    <text evidence="10">The sequence shown here is derived from an EMBL/GenBank/DDBJ whole genome shotgun (WGS) entry which is preliminary data.</text>
</comment>
<dbReference type="NCBIfam" id="TIGR00112">
    <property type="entry name" value="proC"/>
    <property type="match status" value="1"/>
</dbReference>
<proteinExistence type="inferred from homology"/>
<keyword evidence="3 4" id="KW-0560">Oxidoreductase</keyword>
<keyword evidence="11" id="KW-1185">Reference proteome</keyword>
<dbReference type="PANTHER" id="PTHR11645:SF0">
    <property type="entry name" value="PYRROLINE-5-CARBOXYLATE REDUCTASE 3"/>
    <property type="match status" value="1"/>
</dbReference>
<comment type="subcellular location">
    <subcellularLocation>
        <location evidence="4">Cytoplasm</location>
    </subcellularLocation>
</comment>
<dbReference type="Pfam" id="PF14748">
    <property type="entry name" value="P5CR_dimer"/>
    <property type="match status" value="1"/>
</dbReference>
<dbReference type="InterPro" id="IPR053790">
    <property type="entry name" value="P5CR-like_CS"/>
</dbReference>
<dbReference type="OrthoDB" id="9805754at2"/>
<reference evidence="10 11" key="1">
    <citation type="submission" date="2019-04" db="EMBL/GenBank/DDBJ databases">
        <title>Thalassotalea guangxiensis sp. nov., isolated from sediment of the coastal wetland.</title>
        <authorList>
            <person name="Zheng S."/>
            <person name="Zhang D."/>
        </authorList>
    </citation>
    <scope>NUCLEOTIDE SEQUENCE [LARGE SCALE GENOMIC DNA]</scope>
    <source>
        <strain evidence="10 11">ZS-4</strain>
    </source>
</reference>
<dbReference type="EC" id="1.5.1.2" evidence="4 5"/>
<comment type="similarity">
    <text evidence="1 4 7">Belongs to the pyrroline-5-carboxylate reductase family.</text>
</comment>
<dbReference type="Gene3D" id="1.10.3730.10">
    <property type="entry name" value="ProC C-terminal domain-like"/>
    <property type="match status" value="1"/>
</dbReference>
<dbReference type="Gene3D" id="3.40.50.720">
    <property type="entry name" value="NAD(P)-binding Rossmann-like Domain"/>
    <property type="match status" value="1"/>
</dbReference>
<dbReference type="PANTHER" id="PTHR11645">
    <property type="entry name" value="PYRROLINE-5-CARBOXYLATE REDUCTASE"/>
    <property type="match status" value="1"/>
</dbReference>
<dbReference type="InterPro" id="IPR008927">
    <property type="entry name" value="6-PGluconate_DH-like_C_sf"/>
</dbReference>
<keyword evidence="4 7" id="KW-0641">Proline biosynthesis</keyword>
<organism evidence="10 11">
    <name type="scientific">Thalassotalea mangrovi</name>
    <dbReference type="NCBI Taxonomy" id="2572245"/>
    <lineage>
        <taxon>Bacteria</taxon>
        <taxon>Pseudomonadati</taxon>
        <taxon>Pseudomonadota</taxon>
        <taxon>Gammaproteobacteria</taxon>
        <taxon>Alteromonadales</taxon>
        <taxon>Colwelliaceae</taxon>
        <taxon>Thalassotalea</taxon>
    </lineage>
</organism>
<feature type="binding site" evidence="6">
    <location>
        <begin position="12"/>
        <end position="17"/>
    </location>
    <ligand>
        <name>NADP(+)</name>
        <dbReference type="ChEBI" id="CHEBI:58349"/>
    </ligand>
</feature>
<dbReference type="FunFam" id="1.10.3730.10:FF:000001">
    <property type="entry name" value="Pyrroline-5-carboxylate reductase"/>
    <property type="match status" value="1"/>
</dbReference>
<evidence type="ECO:0000259" key="9">
    <source>
        <dbReference type="Pfam" id="PF14748"/>
    </source>
</evidence>
<dbReference type="InterPro" id="IPR029036">
    <property type="entry name" value="P5CR_dimer"/>
</dbReference>
<dbReference type="SUPFAM" id="SSF51735">
    <property type="entry name" value="NAD(P)-binding Rossmann-fold domains"/>
    <property type="match status" value="1"/>
</dbReference>
<feature type="domain" description="Pyrroline-5-carboxylate reductase dimerisation" evidence="9">
    <location>
        <begin position="168"/>
        <end position="271"/>
    </location>
</feature>
<dbReference type="InterPro" id="IPR028939">
    <property type="entry name" value="P5C_Rdtase_cat_N"/>
</dbReference>